<reference evidence="3" key="3">
    <citation type="submission" date="2019-12" db="UniProtKB">
        <authorList>
            <consortium name="WormBaseParasite"/>
        </authorList>
    </citation>
    <scope>IDENTIFICATION</scope>
</reference>
<accession>A0A4E9FHY2</accession>
<name>A0A4E9FHY2_BRUMA</name>
<dbReference type="WBParaSite" id="Bm17646.1">
    <property type="protein sequence ID" value="Bm17646.1"/>
    <property type="gene ID" value="WBGene00268788"/>
</dbReference>
<sequence>MEIDLSLFVMINNIDDEKNIWLCRQNQLKICYMIPFMKRISADVNDSNDCASHHDDHAGILVEADEH</sequence>
<accession>A0A5S6PDX5</accession>
<protein>
    <submittedName>
        <fullName evidence="1 3">Uncharacterized protein</fullName>
    </submittedName>
</protein>
<dbReference type="RefSeq" id="XP_042936383.1">
    <property type="nucleotide sequence ID" value="XM_043080449.1"/>
</dbReference>
<dbReference type="CTD" id="66058909"/>
<reference evidence="2" key="1">
    <citation type="journal article" date="2007" name="Science">
        <title>Draft genome of the filarial nematode parasite Brugia malayi.</title>
        <authorList>
            <person name="Ghedin E."/>
            <person name="Wang S."/>
            <person name="Spiro D."/>
            <person name="Caler E."/>
            <person name="Zhao Q."/>
            <person name="Crabtree J."/>
            <person name="Allen J.E."/>
            <person name="Delcher A.L."/>
            <person name="Guiliano D.B."/>
            <person name="Miranda-Saavedra D."/>
            <person name="Angiuoli S.V."/>
            <person name="Creasy T."/>
            <person name="Amedeo P."/>
            <person name="Haas B."/>
            <person name="El-Sayed N.M."/>
            <person name="Wortman J.R."/>
            <person name="Feldblyum T."/>
            <person name="Tallon L."/>
            <person name="Schatz M."/>
            <person name="Shumway M."/>
            <person name="Koo H."/>
            <person name="Salzberg S.L."/>
            <person name="Schobel S."/>
            <person name="Pertea M."/>
            <person name="Pop M."/>
            <person name="White O."/>
            <person name="Barton G.J."/>
            <person name="Carlow C.K."/>
            <person name="Crawford M.J."/>
            <person name="Daub J."/>
            <person name="Dimmic M.W."/>
            <person name="Estes C.F."/>
            <person name="Foster J.M."/>
            <person name="Ganatra M."/>
            <person name="Gregory W.F."/>
            <person name="Johnson N.M."/>
            <person name="Jin J."/>
            <person name="Komuniecki R."/>
            <person name="Korf I."/>
            <person name="Kumar S."/>
            <person name="Laney S."/>
            <person name="Li B.W."/>
            <person name="Li W."/>
            <person name="Lindblom T.H."/>
            <person name="Lustigman S."/>
            <person name="Ma D."/>
            <person name="Maina C.V."/>
            <person name="Martin D.M."/>
            <person name="McCarter J.P."/>
            <person name="McReynolds L."/>
            <person name="Mitreva M."/>
            <person name="Nutman T.B."/>
            <person name="Parkinson J."/>
            <person name="Peregrin-Alvarez J.M."/>
            <person name="Poole C."/>
            <person name="Ren Q."/>
            <person name="Saunders L."/>
            <person name="Sluder A.E."/>
            <person name="Smith K."/>
            <person name="Stanke M."/>
            <person name="Unnasch T.R."/>
            <person name="Ware J."/>
            <person name="Wei A.D."/>
            <person name="Weil G."/>
            <person name="Williams D.J."/>
            <person name="Zhang Y."/>
            <person name="Williams S.A."/>
            <person name="Fraser-Liggett C."/>
            <person name="Slatko B."/>
            <person name="Blaxter M.L."/>
            <person name="Scott A.L."/>
        </authorList>
    </citation>
    <scope>NUCLEOTIDE SEQUENCE</scope>
    <source>
        <strain evidence="2">FR3</strain>
    </source>
</reference>
<evidence type="ECO:0000313" key="3">
    <source>
        <dbReference type="WBParaSite" id="Bm17646.1"/>
    </source>
</evidence>
<dbReference type="GeneID" id="66058909"/>
<dbReference type="EMBL" id="CAAKNF010000194">
    <property type="protein sequence ID" value="VIO96487.1"/>
    <property type="molecule type" value="Genomic_DNA"/>
</dbReference>
<evidence type="ECO:0000313" key="1">
    <source>
        <dbReference type="EMBL" id="VIO96487.1"/>
    </source>
</evidence>
<dbReference type="AlphaFoldDB" id="A0A4E9FHY2"/>
<organism evidence="1">
    <name type="scientific">Brugia malayi</name>
    <name type="common">Filarial nematode worm</name>
    <dbReference type="NCBI Taxonomy" id="6279"/>
    <lineage>
        <taxon>Eukaryota</taxon>
        <taxon>Metazoa</taxon>
        <taxon>Ecdysozoa</taxon>
        <taxon>Nematoda</taxon>
        <taxon>Chromadorea</taxon>
        <taxon>Rhabditida</taxon>
        <taxon>Spirurina</taxon>
        <taxon>Spiruromorpha</taxon>
        <taxon>Filarioidea</taxon>
        <taxon>Onchocercidae</taxon>
        <taxon>Brugia</taxon>
    </lineage>
</organism>
<keyword evidence="2" id="KW-1185">Reference proteome</keyword>
<gene>
    <name evidence="1 3" type="primary">Bm17646</name>
    <name evidence="1" type="ORF">BM_BM17646</name>
</gene>
<dbReference type="KEGG" id="bmy:BM_BM17646"/>
<proteinExistence type="predicted"/>
<reference evidence="1" key="2">
    <citation type="submission" date="2019-04" db="EMBL/GenBank/DDBJ databases">
        <authorList>
            <person name="Howe K."/>
            <person name="Paulini M."/>
            <person name="Williams G."/>
        </authorList>
    </citation>
    <scope>NUCLEOTIDE SEQUENCE [LARGE SCALE GENOMIC DNA]</scope>
    <source>
        <strain evidence="1">FR3</strain>
    </source>
</reference>
<dbReference type="Proteomes" id="UP000006672">
    <property type="component" value="Unassembled WGS sequence"/>
</dbReference>
<evidence type="ECO:0000313" key="2">
    <source>
        <dbReference type="Proteomes" id="UP000006672"/>
    </source>
</evidence>